<dbReference type="PANTHER" id="PTHR24305:SF166">
    <property type="entry name" value="CYTOCHROME P450 12A4, MITOCHONDRIAL-RELATED"/>
    <property type="match status" value="1"/>
</dbReference>
<comment type="similarity">
    <text evidence="3">Belongs to the cytochrome P450 family.</text>
</comment>
<keyword evidence="6" id="KW-0560">Oxidoreductase</keyword>
<evidence type="ECO:0008006" key="10">
    <source>
        <dbReference type="Google" id="ProtNLM"/>
    </source>
</evidence>
<accession>A0A5K1JWC3</accession>
<dbReference type="PRINTS" id="PR00463">
    <property type="entry name" value="EP450I"/>
</dbReference>
<evidence type="ECO:0000256" key="4">
    <source>
        <dbReference type="ARBA" id="ARBA00022617"/>
    </source>
</evidence>
<keyword evidence="7" id="KW-0408">Iron</keyword>
<dbReference type="InterPro" id="IPR001128">
    <property type="entry name" value="Cyt_P450"/>
</dbReference>
<dbReference type="AlphaFoldDB" id="A0A5K1JWC3"/>
<evidence type="ECO:0000313" key="9">
    <source>
        <dbReference type="EMBL" id="VWO96279.1"/>
    </source>
</evidence>
<dbReference type="EMBL" id="LR725505">
    <property type="protein sequence ID" value="VWO96279.1"/>
    <property type="molecule type" value="Genomic_DNA"/>
</dbReference>
<sequence>MFSKSPLDLVPGPLRTSFFTGNLSQLFDPQGWDFHAQLAERFGPVVKINGLFGLVDAISLRIGDDEGDVDILQWMSRVALELIGQTGLGHSFDPLTQDTSSAYSDAVKHFAPVATSGEMVLLRQLTPLVGSLGPAWLRRWLVEKVPIAGVQKLINISDTLHLQASELLRDKKSTLSVNGATNDIMSILLQANMEASSEDALPDGQLLGQISSILFAAMDTTSNATSRILHLLAQHPNVQDKLRREILQARAAAGADLDYDQLHALPYLDAVCRETLRLYPPAPQTFRGTMQDAVLPLSQPIYGVDGSTIKQLAIPRGTNIVIAIMACNRSQALWGEDAHEWKPGRWLAPLPPAVESAAIPGVYSHMYVPSPMQPL</sequence>
<dbReference type="Pfam" id="PF00067">
    <property type="entry name" value="p450"/>
    <property type="match status" value="1"/>
</dbReference>
<protein>
    <recommendedName>
        <fullName evidence="10">Cytochrome P450</fullName>
    </recommendedName>
</protein>
<dbReference type="InterPro" id="IPR002401">
    <property type="entry name" value="Cyt_P450_E_grp-I"/>
</dbReference>
<organism evidence="9">
    <name type="scientific">Ganoderma boninense</name>
    <dbReference type="NCBI Taxonomy" id="34458"/>
    <lineage>
        <taxon>Eukaryota</taxon>
        <taxon>Fungi</taxon>
        <taxon>Dikarya</taxon>
        <taxon>Basidiomycota</taxon>
        <taxon>Agaricomycotina</taxon>
        <taxon>Agaricomycetes</taxon>
        <taxon>Polyporales</taxon>
        <taxon>Polyporaceae</taxon>
        <taxon>Ganoderma</taxon>
    </lineage>
</organism>
<evidence type="ECO:0000256" key="8">
    <source>
        <dbReference type="ARBA" id="ARBA00023033"/>
    </source>
</evidence>
<dbReference type="GO" id="GO:0020037">
    <property type="term" value="F:heme binding"/>
    <property type="evidence" value="ECO:0007669"/>
    <property type="project" value="InterPro"/>
</dbReference>
<gene>
    <name evidence="9" type="primary">I1S0J3</name>
</gene>
<evidence type="ECO:0000256" key="2">
    <source>
        <dbReference type="ARBA" id="ARBA00005179"/>
    </source>
</evidence>
<comment type="pathway">
    <text evidence="2">Secondary metabolite biosynthesis.</text>
</comment>
<dbReference type="SUPFAM" id="SSF48264">
    <property type="entry name" value="Cytochrome P450"/>
    <property type="match status" value="1"/>
</dbReference>
<dbReference type="PANTHER" id="PTHR24305">
    <property type="entry name" value="CYTOCHROME P450"/>
    <property type="match status" value="1"/>
</dbReference>
<reference evidence="9" key="1">
    <citation type="submission" date="2019-10" db="EMBL/GenBank/DDBJ databases">
        <authorList>
            <person name="Nor Muhammad N."/>
        </authorList>
    </citation>
    <scope>NUCLEOTIDE SEQUENCE</scope>
</reference>
<evidence type="ECO:0000256" key="7">
    <source>
        <dbReference type="ARBA" id="ARBA00023004"/>
    </source>
</evidence>
<evidence type="ECO:0000256" key="5">
    <source>
        <dbReference type="ARBA" id="ARBA00022723"/>
    </source>
</evidence>
<evidence type="ECO:0000256" key="3">
    <source>
        <dbReference type="ARBA" id="ARBA00010617"/>
    </source>
</evidence>
<dbReference type="InterPro" id="IPR036396">
    <property type="entry name" value="Cyt_P450_sf"/>
</dbReference>
<keyword evidence="4" id="KW-0349">Heme</keyword>
<name>A0A5K1JWC3_9APHY</name>
<dbReference type="Gene3D" id="1.10.630.10">
    <property type="entry name" value="Cytochrome P450"/>
    <property type="match status" value="1"/>
</dbReference>
<dbReference type="GO" id="GO:0005506">
    <property type="term" value="F:iron ion binding"/>
    <property type="evidence" value="ECO:0007669"/>
    <property type="project" value="InterPro"/>
</dbReference>
<evidence type="ECO:0000256" key="6">
    <source>
        <dbReference type="ARBA" id="ARBA00023002"/>
    </source>
</evidence>
<dbReference type="GO" id="GO:0004497">
    <property type="term" value="F:monooxygenase activity"/>
    <property type="evidence" value="ECO:0007669"/>
    <property type="project" value="UniProtKB-KW"/>
</dbReference>
<keyword evidence="5" id="KW-0479">Metal-binding</keyword>
<keyword evidence="8" id="KW-0503">Monooxygenase</keyword>
<dbReference type="GO" id="GO:0016705">
    <property type="term" value="F:oxidoreductase activity, acting on paired donors, with incorporation or reduction of molecular oxygen"/>
    <property type="evidence" value="ECO:0007669"/>
    <property type="project" value="InterPro"/>
</dbReference>
<proteinExistence type="inferred from homology"/>
<evidence type="ECO:0000256" key="1">
    <source>
        <dbReference type="ARBA" id="ARBA00001971"/>
    </source>
</evidence>
<comment type="cofactor">
    <cofactor evidence="1">
        <name>heme</name>
        <dbReference type="ChEBI" id="CHEBI:30413"/>
    </cofactor>
</comment>
<dbReference type="InterPro" id="IPR050121">
    <property type="entry name" value="Cytochrome_P450_monoxygenase"/>
</dbReference>